<comment type="caution">
    <text evidence="2">The sequence shown here is derived from an EMBL/GenBank/DDBJ whole genome shotgun (WGS) entry which is preliminary data.</text>
</comment>
<dbReference type="AlphaFoldDB" id="A0A1L9NY01"/>
<name>A0A1L9NY01_9RHOB</name>
<keyword evidence="1" id="KW-1133">Transmembrane helix</keyword>
<feature type="transmembrane region" description="Helical" evidence="1">
    <location>
        <begin position="116"/>
        <end position="133"/>
    </location>
</feature>
<dbReference type="Proteomes" id="UP000184514">
    <property type="component" value="Unassembled WGS sequence"/>
</dbReference>
<gene>
    <name evidence="2" type="ORF">PFRI_16670</name>
</gene>
<feature type="transmembrane region" description="Helical" evidence="1">
    <location>
        <begin position="77"/>
        <end position="96"/>
    </location>
</feature>
<feature type="transmembrane region" description="Helical" evidence="1">
    <location>
        <begin position="238"/>
        <end position="256"/>
    </location>
</feature>
<dbReference type="EMBL" id="MLCB01000120">
    <property type="protein sequence ID" value="OJI94137.1"/>
    <property type="molecule type" value="Genomic_DNA"/>
</dbReference>
<feature type="transmembrane region" description="Helical" evidence="1">
    <location>
        <begin position="185"/>
        <end position="204"/>
    </location>
</feature>
<dbReference type="STRING" id="696762.PFRI_16670"/>
<keyword evidence="3" id="KW-1185">Reference proteome</keyword>
<organism evidence="2 3">
    <name type="scientific">Planktotalea frisia</name>
    <dbReference type="NCBI Taxonomy" id="696762"/>
    <lineage>
        <taxon>Bacteria</taxon>
        <taxon>Pseudomonadati</taxon>
        <taxon>Pseudomonadota</taxon>
        <taxon>Alphaproteobacteria</taxon>
        <taxon>Rhodobacterales</taxon>
        <taxon>Paracoccaceae</taxon>
        <taxon>Planktotalea</taxon>
    </lineage>
</organism>
<sequence>MRNWLDQGTNEARSRHTVLANGLKLEQAVGIVSAASKLKGNDVVTNIIGAVLRSILVWILVITPSVILTGIVGESSFTVVFIAFLAALFTFVEYFFKYPSIIEFRFAAPFNRHRYVTILAIVTALSLVCKGVFEPTELTLSIKHWGDMLGRAIDVPYSPVRLIILMLDADASIELVEIVRTAAGLAYAISLLSLVVFILLVRVANWPTRTGAFNVWLNLPLFDPTGGGDVLVRLKRDANINIIFGFLLPFLIPAIVKTATDLVGNLTMDDPQTLIWTISAWAFLPASMIMRGVAMGRLAEMIEEKRRRAYAQTEAQIA</sequence>
<feature type="transmembrane region" description="Helical" evidence="1">
    <location>
        <begin position="47"/>
        <end position="71"/>
    </location>
</feature>
<accession>A0A1L9NY01</accession>
<reference evidence="2 3" key="1">
    <citation type="submission" date="2016-10" db="EMBL/GenBank/DDBJ databases">
        <title>Genome sequence of Planktotalea frisia SH6-1.</title>
        <authorList>
            <person name="Poehlein A."/>
            <person name="Bakenhus I."/>
            <person name="Voget S."/>
            <person name="Brinkhoff T."/>
            <person name="Simon M."/>
        </authorList>
    </citation>
    <scope>NUCLEOTIDE SEQUENCE [LARGE SCALE GENOMIC DNA]</scope>
    <source>
        <strain evidence="2 3">SH6-1</strain>
    </source>
</reference>
<evidence type="ECO:0000256" key="1">
    <source>
        <dbReference type="SAM" id="Phobius"/>
    </source>
</evidence>
<keyword evidence="1" id="KW-0812">Transmembrane</keyword>
<keyword evidence="1" id="KW-0472">Membrane</keyword>
<feature type="transmembrane region" description="Helical" evidence="1">
    <location>
        <begin position="276"/>
        <end position="298"/>
    </location>
</feature>
<evidence type="ECO:0000313" key="3">
    <source>
        <dbReference type="Proteomes" id="UP000184514"/>
    </source>
</evidence>
<protein>
    <submittedName>
        <fullName evidence="2">Uncharacterized protein</fullName>
    </submittedName>
</protein>
<evidence type="ECO:0000313" key="2">
    <source>
        <dbReference type="EMBL" id="OJI94137.1"/>
    </source>
</evidence>
<proteinExistence type="predicted"/>